<proteinExistence type="predicted"/>
<accession>A0A1B0BIQ0</accession>
<name>A0A1B0BIQ0_9MUSC</name>
<reference evidence="1" key="2">
    <citation type="submission" date="2020-05" db="UniProtKB">
        <authorList>
            <consortium name="EnsemblMetazoa"/>
        </authorList>
    </citation>
    <scope>IDENTIFICATION</scope>
    <source>
        <strain evidence="1">IAEA</strain>
    </source>
</reference>
<sequence length="83" mass="9529">MVAPPGTEITFQRMTHWLFKENSESSLLFIHSEHENGTSLLRSTKLLYGGRTSVESPNFVIPNQLRKRKSKTNFEHSLSKVII</sequence>
<evidence type="ECO:0000313" key="2">
    <source>
        <dbReference type="Proteomes" id="UP000092460"/>
    </source>
</evidence>
<protein>
    <submittedName>
        <fullName evidence="1">Uncharacterized protein</fullName>
    </submittedName>
</protein>
<reference evidence="2" key="1">
    <citation type="submission" date="2015-01" db="EMBL/GenBank/DDBJ databases">
        <authorList>
            <person name="Aksoy S."/>
            <person name="Warren W."/>
            <person name="Wilson R.K."/>
        </authorList>
    </citation>
    <scope>NUCLEOTIDE SEQUENCE [LARGE SCALE GENOMIC DNA]</scope>
    <source>
        <strain evidence="2">IAEA</strain>
    </source>
</reference>
<evidence type="ECO:0000313" key="1">
    <source>
        <dbReference type="EnsemblMetazoa" id="GPPI031423-PA"/>
    </source>
</evidence>
<dbReference type="EnsemblMetazoa" id="GPPI031423-RA">
    <property type="protein sequence ID" value="GPPI031423-PA"/>
    <property type="gene ID" value="GPPI031423"/>
</dbReference>
<keyword evidence="2" id="KW-1185">Reference proteome</keyword>
<organism evidence="1 2">
    <name type="scientific">Glossina palpalis gambiensis</name>
    <dbReference type="NCBI Taxonomy" id="67801"/>
    <lineage>
        <taxon>Eukaryota</taxon>
        <taxon>Metazoa</taxon>
        <taxon>Ecdysozoa</taxon>
        <taxon>Arthropoda</taxon>
        <taxon>Hexapoda</taxon>
        <taxon>Insecta</taxon>
        <taxon>Pterygota</taxon>
        <taxon>Neoptera</taxon>
        <taxon>Endopterygota</taxon>
        <taxon>Diptera</taxon>
        <taxon>Brachycera</taxon>
        <taxon>Muscomorpha</taxon>
        <taxon>Hippoboscoidea</taxon>
        <taxon>Glossinidae</taxon>
        <taxon>Glossina</taxon>
    </lineage>
</organism>
<dbReference type="VEuPathDB" id="VectorBase:GPPI031423"/>
<dbReference type="Proteomes" id="UP000092460">
    <property type="component" value="Unassembled WGS sequence"/>
</dbReference>
<dbReference type="AlphaFoldDB" id="A0A1B0BIQ0"/>
<dbReference type="EMBL" id="JXJN01015054">
    <property type="status" value="NOT_ANNOTATED_CDS"/>
    <property type="molecule type" value="Genomic_DNA"/>
</dbReference>